<dbReference type="HOGENOM" id="CLU_006586_4_2_1"/>
<dbReference type="PANTHER" id="PTHR43142:SF1">
    <property type="entry name" value="CARBOXYLIC ESTER HYDROLASE"/>
    <property type="match status" value="1"/>
</dbReference>
<gene>
    <name evidence="4" type="ORF">CAPTEDRAFT_143530</name>
</gene>
<dbReference type="AlphaFoldDB" id="R7VLS4"/>
<reference evidence="6" key="1">
    <citation type="submission" date="2012-12" db="EMBL/GenBank/DDBJ databases">
        <authorList>
            <person name="Hellsten U."/>
            <person name="Grimwood J."/>
            <person name="Chapman J.A."/>
            <person name="Shapiro H."/>
            <person name="Aerts A."/>
            <person name="Otillar R.P."/>
            <person name="Terry A.Y."/>
            <person name="Boore J.L."/>
            <person name="Simakov O."/>
            <person name="Marletaz F."/>
            <person name="Cho S.-J."/>
            <person name="Edsinger-Gonzales E."/>
            <person name="Havlak P."/>
            <person name="Kuo D.-H."/>
            <person name="Larsson T."/>
            <person name="Lv J."/>
            <person name="Arendt D."/>
            <person name="Savage R."/>
            <person name="Osoegawa K."/>
            <person name="de Jong P."/>
            <person name="Lindberg D.R."/>
            <person name="Seaver E.C."/>
            <person name="Weisblat D.A."/>
            <person name="Putnam N.H."/>
            <person name="Grigoriev I.V."/>
            <person name="Rokhsar D.S."/>
        </authorList>
    </citation>
    <scope>NUCLEOTIDE SEQUENCE</scope>
    <source>
        <strain evidence="6">I ESC-2004</strain>
    </source>
</reference>
<dbReference type="GO" id="GO:0016787">
    <property type="term" value="F:hydrolase activity"/>
    <property type="evidence" value="ECO:0007669"/>
    <property type="project" value="UniProtKB-KW"/>
</dbReference>
<evidence type="ECO:0000259" key="3">
    <source>
        <dbReference type="Pfam" id="PF00135"/>
    </source>
</evidence>
<dbReference type="OMA" id="NFTHTIV"/>
<comment type="similarity">
    <text evidence="1">Belongs to the type-B carboxylesterase/lipase family.</text>
</comment>
<dbReference type="OrthoDB" id="408631at2759"/>
<sequence length="176" mass="19470">MRNFPPQGIPFAAPPVGKLRWEAPEPIPRRKDNTCWAGTLKTKTAPPMCTQKSLARNVVSGQEDCLYLNVMTPTLNTSAGRNVMVFFHGGYLQWGMASWPGYSPDVKLAQELGYVQVSVQYRLAGFGYLVFDALPGTGNYGILDQIAALQWVQRNIAQFGGDPNKACQSRMSTQRL</sequence>
<name>R7VLS4_CAPTE</name>
<organism evidence="4">
    <name type="scientific">Capitella teleta</name>
    <name type="common">Polychaete worm</name>
    <dbReference type="NCBI Taxonomy" id="283909"/>
    <lineage>
        <taxon>Eukaryota</taxon>
        <taxon>Metazoa</taxon>
        <taxon>Spiralia</taxon>
        <taxon>Lophotrochozoa</taxon>
        <taxon>Annelida</taxon>
        <taxon>Polychaeta</taxon>
        <taxon>Sedentaria</taxon>
        <taxon>Scolecida</taxon>
        <taxon>Capitellidae</taxon>
        <taxon>Capitella</taxon>
    </lineage>
</organism>
<evidence type="ECO:0000256" key="2">
    <source>
        <dbReference type="ARBA" id="ARBA00022801"/>
    </source>
</evidence>
<dbReference type="InterPro" id="IPR029058">
    <property type="entry name" value="AB_hydrolase_fold"/>
</dbReference>
<feature type="domain" description="Carboxylesterase type B" evidence="3">
    <location>
        <begin position="7"/>
        <end position="165"/>
    </location>
</feature>
<accession>R7VLS4</accession>
<dbReference type="STRING" id="283909.R7VLS4"/>
<reference evidence="5" key="3">
    <citation type="submission" date="2015-06" db="UniProtKB">
        <authorList>
            <consortium name="EnsemblMetazoa"/>
        </authorList>
    </citation>
    <scope>IDENTIFICATION</scope>
</reference>
<keyword evidence="2" id="KW-0378">Hydrolase</keyword>
<protein>
    <recommendedName>
        <fullName evidence="3">Carboxylesterase type B domain-containing protein</fullName>
    </recommendedName>
</protein>
<reference evidence="4 6" key="2">
    <citation type="journal article" date="2013" name="Nature">
        <title>Insights into bilaterian evolution from three spiralian genomes.</title>
        <authorList>
            <person name="Simakov O."/>
            <person name="Marletaz F."/>
            <person name="Cho S.J."/>
            <person name="Edsinger-Gonzales E."/>
            <person name="Havlak P."/>
            <person name="Hellsten U."/>
            <person name="Kuo D.H."/>
            <person name="Larsson T."/>
            <person name="Lv J."/>
            <person name="Arendt D."/>
            <person name="Savage R."/>
            <person name="Osoegawa K."/>
            <person name="de Jong P."/>
            <person name="Grimwood J."/>
            <person name="Chapman J.A."/>
            <person name="Shapiro H."/>
            <person name="Aerts A."/>
            <person name="Otillar R.P."/>
            <person name="Terry A.Y."/>
            <person name="Boore J.L."/>
            <person name="Grigoriev I.V."/>
            <person name="Lindberg D.R."/>
            <person name="Seaver E.C."/>
            <person name="Weisblat D.A."/>
            <person name="Putnam N.H."/>
            <person name="Rokhsar D.S."/>
        </authorList>
    </citation>
    <scope>NUCLEOTIDE SEQUENCE</scope>
    <source>
        <strain evidence="4 6">I ESC-2004</strain>
    </source>
</reference>
<dbReference type="SUPFAM" id="SSF53474">
    <property type="entry name" value="alpha/beta-Hydrolases"/>
    <property type="match status" value="1"/>
</dbReference>
<evidence type="ECO:0000313" key="6">
    <source>
        <dbReference type="Proteomes" id="UP000014760"/>
    </source>
</evidence>
<dbReference type="EMBL" id="KB292274">
    <property type="protein sequence ID" value="ELU17860.1"/>
    <property type="molecule type" value="Genomic_DNA"/>
</dbReference>
<evidence type="ECO:0000313" key="4">
    <source>
        <dbReference type="EMBL" id="ELU17860.1"/>
    </source>
</evidence>
<keyword evidence="6" id="KW-1185">Reference proteome</keyword>
<dbReference type="InterPro" id="IPR002018">
    <property type="entry name" value="CarbesteraseB"/>
</dbReference>
<dbReference type="EnsemblMetazoa" id="CapteT143530">
    <property type="protein sequence ID" value="CapteP143530"/>
    <property type="gene ID" value="CapteG143530"/>
</dbReference>
<dbReference type="Proteomes" id="UP000014760">
    <property type="component" value="Unassembled WGS sequence"/>
</dbReference>
<dbReference type="PANTHER" id="PTHR43142">
    <property type="entry name" value="CARBOXYLIC ESTER HYDROLASE"/>
    <property type="match status" value="1"/>
</dbReference>
<dbReference type="Gene3D" id="3.40.50.1820">
    <property type="entry name" value="alpha/beta hydrolase"/>
    <property type="match status" value="1"/>
</dbReference>
<proteinExistence type="inferred from homology"/>
<evidence type="ECO:0000256" key="1">
    <source>
        <dbReference type="ARBA" id="ARBA00005964"/>
    </source>
</evidence>
<dbReference type="Pfam" id="PF00135">
    <property type="entry name" value="COesterase"/>
    <property type="match status" value="1"/>
</dbReference>
<evidence type="ECO:0000313" key="5">
    <source>
        <dbReference type="EnsemblMetazoa" id="CapteP143530"/>
    </source>
</evidence>
<dbReference type="EMBL" id="AMQN01016646">
    <property type="status" value="NOT_ANNOTATED_CDS"/>
    <property type="molecule type" value="Genomic_DNA"/>
</dbReference>